<protein>
    <submittedName>
        <fullName evidence="2">PilZ domain-containing protein</fullName>
    </submittedName>
</protein>
<keyword evidence="3" id="KW-1185">Reference proteome</keyword>
<dbReference type="InterPro" id="IPR009875">
    <property type="entry name" value="PilZ_domain"/>
</dbReference>
<dbReference type="Proteomes" id="UP001589833">
    <property type="component" value="Unassembled WGS sequence"/>
</dbReference>
<organism evidence="2 3">
    <name type="scientific">Halalkalibacter alkalisediminis</name>
    <dbReference type="NCBI Taxonomy" id="935616"/>
    <lineage>
        <taxon>Bacteria</taxon>
        <taxon>Bacillati</taxon>
        <taxon>Bacillota</taxon>
        <taxon>Bacilli</taxon>
        <taxon>Bacillales</taxon>
        <taxon>Bacillaceae</taxon>
        <taxon>Halalkalibacter</taxon>
    </lineage>
</organism>
<gene>
    <name evidence="2" type="ORF">ACFFH4_22790</name>
</gene>
<evidence type="ECO:0000313" key="3">
    <source>
        <dbReference type="Proteomes" id="UP001589833"/>
    </source>
</evidence>
<evidence type="ECO:0000313" key="2">
    <source>
        <dbReference type="EMBL" id="MFC0561714.1"/>
    </source>
</evidence>
<feature type="domain" description="PilZ" evidence="1">
    <location>
        <begin position="9"/>
        <end position="117"/>
    </location>
</feature>
<evidence type="ECO:0000259" key="1">
    <source>
        <dbReference type="Pfam" id="PF07238"/>
    </source>
</evidence>
<sequence length="124" mass="14248">MSKRYNRNEAFRYEFGKPLECSLSFFAKSEDGEKKGGPYVGDLINMSPKGLQVSIGTNDLEKEKITNIEITFTIAETPLTLKGEIVWRRNYLSGYLYGIHLLDEGMEKTIIEELKRYTKNLKSV</sequence>
<dbReference type="EMBL" id="JBHLTR010000082">
    <property type="protein sequence ID" value="MFC0561714.1"/>
    <property type="molecule type" value="Genomic_DNA"/>
</dbReference>
<accession>A0ABV6NLZ9</accession>
<dbReference type="RefSeq" id="WP_273843630.1">
    <property type="nucleotide sequence ID" value="NZ_JAQQWT010000007.1"/>
</dbReference>
<dbReference type="Pfam" id="PF07238">
    <property type="entry name" value="PilZ"/>
    <property type="match status" value="1"/>
</dbReference>
<comment type="caution">
    <text evidence="2">The sequence shown here is derived from an EMBL/GenBank/DDBJ whole genome shotgun (WGS) entry which is preliminary data.</text>
</comment>
<reference evidence="2 3" key="1">
    <citation type="submission" date="2024-09" db="EMBL/GenBank/DDBJ databases">
        <authorList>
            <person name="Sun Q."/>
            <person name="Mori K."/>
        </authorList>
    </citation>
    <scope>NUCLEOTIDE SEQUENCE [LARGE SCALE GENOMIC DNA]</scope>
    <source>
        <strain evidence="2 3">NCAIM B.02301</strain>
    </source>
</reference>
<proteinExistence type="predicted"/>
<name>A0ABV6NLZ9_9BACI</name>